<evidence type="ECO:0000313" key="4">
    <source>
        <dbReference type="Proteomes" id="UP000554837"/>
    </source>
</evidence>
<comment type="caution">
    <text evidence="3">The sequence shown here is derived from an EMBL/GenBank/DDBJ whole genome shotgun (WGS) entry which is preliminary data.</text>
</comment>
<dbReference type="InterPro" id="IPR036465">
    <property type="entry name" value="vWFA_dom_sf"/>
</dbReference>
<accession>A0A840S985</accession>
<feature type="domain" description="VWFA" evidence="2">
    <location>
        <begin position="409"/>
        <end position="589"/>
    </location>
</feature>
<dbReference type="OrthoDB" id="9758211at2"/>
<sequence>MEEWIGERWDRFVTQRASRAHPEAAVELQAMQRPIQLLLHAGGGRARLAQAVPVRVGGERTLWQRMAGAGTRAPLGQLDPEVLALPETLDCYPEAALNRDLYLWLAALAAQLDPEAGWLQGNLAATRAALAQFPGLQARHRRLIQAELALRGPIIHPDEARLRQALQSGQAEGELDPSQMAPVWCWLRPVASAPGSARQPELDPQPGESRRSQALAQRRRVQRQAAQTSSRPPLLLGAKTEWLKTFADPFQIDRAQDDQDDGDADVAAEELETLTLERGGQRLAARVRFDLDLPASSADDAVVGEGEWLPEWDPRQQRLLPRKVLAQTLAARAPAAWSPAPALRVQAAQMRRRMELQQAAPRWLRGQRDGEEVDLDAWVRHRSHPVGPAAVFERRVRGQRELASLLLADLSLSTDAHANNEQRVIDVIRDSLYSFGEALAGSGDAFAMLGFSSVRRKLRLHELKTFDEGWNEAVRARLGALKPGYYTRMGAALRAATLRLQSRPERQRLLILLTDGKPHDLDGYEGRLGQEDTREAVQEARAAGLLPFAVSIDESAPEVLPGLFGDRAWTWVRRPEELPQRLAALYGQLTRR</sequence>
<dbReference type="PROSITE" id="PS50234">
    <property type="entry name" value="VWFA"/>
    <property type="match status" value="1"/>
</dbReference>
<organism evidence="3 4">
    <name type="scientific">Inhella inkyongensis</name>
    <dbReference type="NCBI Taxonomy" id="392593"/>
    <lineage>
        <taxon>Bacteria</taxon>
        <taxon>Pseudomonadati</taxon>
        <taxon>Pseudomonadota</taxon>
        <taxon>Betaproteobacteria</taxon>
        <taxon>Burkholderiales</taxon>
        <taxon>Sphaerotilaceae</taxon>
        <taxon>Inhella</taxon>
    </lineage>
</organism>
<evidence type="ECO:0000256" key="1">
    <source>
        <dbReference type="SAM" id="MobiDB-lite"/>
    </source>
</evidence>
<dbReference type="AlphaFoldDB" id="A0A840S985"/>
<name>A0A840S985_9BURK</name>
<protein>
    <submittedName>
        <fullName evidence="3">Nitric oxide reductase NorD protein</fullName>
    </submittedName>
</protein>
<dbReference type="CDD" id="cd01454">
    <property type="entry name" value="vWA_norD_type"/>
    <property type="match status" value="1"/>
</dbReference>
<evidence type="ECO:0000259" key="2">
    <source>
        <dbReference type="PROSITE" id="PS50234"/>
    </source>
</evidence>
<dbReference type="Pfam" id="PF00092">
    <property type="entry name" value="VWA"/>
    <property type="match status" value="1"/>
</dbReference>
<dbReference type="Gene3D" id="3.40.50.410">
    <property type="entry name" value="von Willebrand factor, type A domain"/>
    <property type="match status" value="1"/>
</dbReference>
<dbReference type="RefSeq" id="WP_138855003.1">
    <property type="nucleotide sequence ID" value="NZ_CP040709.1"/>
</dbReference>
<dbReference type="PANTHER" id="PTHR41248:SF1">
    <property type="entry name" value="NORD PROTEIN"/>
    <property type="match status" value="1"/>
</dbReference>
<feature type="region of interest" description="Disordered" evidence="1">
    <location>
        <begin position="195"/>
        <end position="234"/>
    </location>
</feature>
<gene>
    <name evidence="3" type="ORF">HNQ51_002289</name>
</gene>
<evidence type="ECO:0000313" key="3">
    <source>
        <dbReference type="EMBL" id="MBB5204970.1"/>
    </source>
</evidence>
<dbReference type="EMBL" id="JACHHO010000003">
    <property type="protein sequence ID" value="MBB5204970.1"/>
    <property type="molecule type" value="Genomic_DNA"/>
</dbReference>
<dbReference type="Proteomes" id="UP000554837">
    <property type="component" value="Unassembled WGS sequence"/>
</dbReference>
<dbReference type="SUPFAM" id="SSF53300">
    <property type="entry name" value="vWA-like"/>
    <property type="match status" value="1"/>
</dbReference>
<keyword evidence="4" id="KW-1185">Reference proteome</keyword>
<dbReference type="InterPro" id="IPR051928">
    <property type="entry name" value="NorD/CobT"/>
</dbReference>
<reference evidence="3 4" key="1">
    <citation type="submission" date="2020-08" db="EMBL/GenBank/DDBJ databases">
        <title>Genomic Encyclopedia of Type Strains, Phase IV (KMG-IV): sequencing the most valuable type-strain genomes for metagenomic binning, comparative biology and taxonomic classification.</title>
        <authorList>
            <person name="Goeker M."/>
        </authorList>
    </citation>
    <scope>NUCLEOTIDE SEQUENCE [LARGE SCALE GENOMIC DNA]</scope>
    <source>
        <strain evidence="3 4">DSM 23958</strain>
    </source>
</reference>
<dbReference type="SMART" id="SM00327">
    <property type="entry name" value="VWA"/>
    <property type="match status" value="1"/>
</dbReference>
<dbReference type="InterPro" id="IPR002035">
    <property type="entry name" value="VWF_A"/>
</dbReference>
<proteinExistence type="predicted"/>
<dbReference type="PANTHER" id="PTHR41248">
    <property type="entry name" value="NORD PROTEIN"/>
    <property type="match status" value="1"/>
</dbReference>